<comment type="caution">
    <text evidence="11">The sequence shown here is derived from an EMBL/GenBank/DDBJ whole genome shotgun (WGS) entry which is preliminary data.</text>
</comment>
<reference evidence="11" key="2">
    <citation type="submission" date="2011-01" db="EMBL/GenBank/DDBJ databases">
        <title>The Non-contiguous Finished genome of Clostridium papyrosolvens.</title>
        <authorList>
            <person name="Lucas S."/>
            <person name="Copeland A."/>
            <person name="Lapidus A."/>
            <person name="Cheng J.-F."/>
            <person name="Goodwin L."/>
            <person name="Pitluck S."/>
            <person name="Misra M."/>
            <person name="Chertkov O."/>
            <person name="Detter J.C."/>
            <person name="Han C."/>
            <person name="Tapia R."/>
            <person name="Land M."/>
            <person name="Hauser L."/>
            <person name="Kyrpides N."/>
            <person name="Ivanova N."/>
            <person name="Pagani I."/>
            <person name="Mouttaki H."/>
            <person name="He Z."/>
            <person name="Zhou J."/>
            <person name="Hemme C.L."/>
            <person name="Woyke T."/>
        </authorList>
    </citation>
    <scope>NUCLEOTIDE SEQUENCE [LARGE SCALE GENOMIC DNA]</scope>
    <source>
        <strain evidence="11">DSM 2782</strain>
    </source>
</reference>
<dbReference type="InterPro" id="IPR036890">
    <property type="entry name" value="HATPase_C_sf"/>
</dbReference>
<keyword evidence="8" id="KW-1133">Transmembrane helix</keyword>
<dbReference type="InterPro" id="IPR010559">
    <property type="entry name" value="Sig_transdc_His_kin_internal"/>
</dbReference>
<dbReference type="Gene3D" id="6.10.340.10">
    <property type="match status" value="1"/>
</dbReference>
<comment type="subcellular location">
    <subcellularLocation>
        <location evidence="2">Membrane</location>
    </subcellularLocation>
</comment>
<keyword evidence="5" id="KW-0808">Transferase</keyword>
<dbReference type="PRINTS" id="PR00344">
    <property type="entry name" value="BCTRLSENSOR"/>
</dbReference>
<dbReference type="InterPro" id="IPR005467">
    <property type="entry name" value="His_kinase_dom"/>
</dbReference>
<evidence type="ECO:0000256" key="2">
    <source>
        <dbReference type="ARBA" id="ARBA00004370"/>
    </source>
</evidence>
<evidence type="ECO:0000256" key="4">
    <source>
        <dbReference type="ARBA" id="ARBA00022553"/>
    </source>
</evidence>
<protein>
    <recommendedName>
        <fullName evidence="3">histidine kinase</fullName>
        <ecNumber evidence="3">2.7.13.3</ecNumber>
    </recommendedName>
</protein>
<keyword evidence="12" id="KW-1185">Reference proteome</keyword>
<dbReference type="PANTHER" id="PTHR34220">
    <property type="entry name" value="SENSOR HISTIDINE KINASE YPDA"/>
    <property type="match status" value="1"/>
</dbReference>
<evidence type="ECO:0000256" key="3">
    <source>
        <dbReference type="ARBA" id="ARBA00012438"/>
    </source>
</evidence>
<dbReference type="SUPFAM" id="SSF158472">
    <property type="entry name" value="HAMP domain-like"/>
    <property type="match status" value="1"/>
</dbReference>
<dbReference type="OrthoDB" id="9809348at2"/>
<gene>
    <name evidence="11" type="ORF">Cpap_3300</name>
</gene>
<keyword evidence="8" id="KW-0472">Membrane</keyword>
<keyword evidence="6 11" id="KW-0418">Kinase</keyword>
<keyword evidence="8" id="KW-0812">Transmembrane</keyword>
<evidence type="ECO:0000313" key="11">
    <source>
        <dbReference type="EMBL" id="EGD48874.1"/>
    </source>
</evidence>
<feature type="transmembrane region" description="Helical" evidence="8">
    <location>
        <begin position="187"/>
        <end position="208"/>
    </location>
</feature>
<dbReference type="InterPro" id="IPR003594">
    <property type="entry name" value="HATPase_dom"/>
</dbReference>
<keyword evidence="4" id="KW-0597">Phosphoprotein</keyword>
<keyword evidence="7" id="KW-0902">Two-component regulatory system</keyword>
<dbReference type="SMART" id="SM00387">
    <property type="entry name" value="HATPase_c"/>
    <property type="match status" value="1"/>
</dbReference>
<dbReference type="RefSeq" id="WP_004616892.1">
    <property type="nucleotide sequence ID" value="NZ_ACXX02000002.1"/>
</dbReference>
<dbReference type="Pfam" id="PF02518">
    <property type="entry name" value="HATPase_c"/>
    <property type="match status" value="1"/>
</dbReference>
<feature type="transmembrane region" description="Helical" evidence="8">
    <location>
        <begin position="17"/>
        <end position="35"/>
    </location>
</feature>
<feature type="domain" description="Histidine kinase" evidence="9">
    <location>
        <begin position="373"/>
        <end position="481"/>
    </location>
</feature>
<evidence type="ECO:0000259" key="10">
    <source>
        <dbReference type="PROSITE" id="PS50885"/>
    </source>
</evidence>
<dbReference type="CDD" id="cd06225">
    <property type="entry name" value="HAMP"/>
    <property type="match status" value="1"/>
</dbReference>
<feature type="domain" description="HAMP" evidence="10">
    <location>
        <begin position="210"/>
        <end position="262"/>
    </location>
</feature>
<dbReference type="InterPro" id="IPR003660">
    <property type="entry name" value="HAMP_dom"/>
</dbReference>
<dbReference type="PANTHER" id="PTHR34220:SF7">
    <property type="entry name" value="SENSOR HISTIDINE KINASE YPDA"/>
    <property type="match status" value="1"/>
</dbReference>
<evidence type="ECO:0000256" key="8">
    <source>
        <dbReference type="SAM" id="Phobius"/>
    </source>
</evidence>
<comment type="catalytic activity">
    <reaction evidence="1">
        <text>ATP + protein L-histidine = ADP + protein N-phospho-L-histidine.</text>
        <dbReference type="EC" id="2.7.13.3"/>
    </reaction>
</comment>
<evidence type="ECO:0000256" key="7">
    <source>
        <dbReference type="ARBA" id="ARBA00023012"/>
    </source>
</evidence>
<dbReference type="SMART" id="SM00304">
    <property type="entry name" value="HAMP"/>
    <property type="match status" value="1"/>
</dbReference>
<evidence type="ECO:0000259" key="9">
    <source>
        <dbReference type="PROSITE" id="PS50109"/>
    </source>
</evidence>
<dbReference type="Pfam" id="PF00672">
    <property type="entry name" value="HAMP"/>
    <property type="match status" value="1"/>
</dbReference>
<dbReference type="STRING" id="588581.Cpap_3300"/>
<dbReference type="PROSITE" id="PS50885">
    <property type="entry name" value="HAMP"/>
    <property type="match status" value="1"/>
</dbReference>
<organism evidence="11 12">
    <name type="scientific">Ruminiclostridium papyrosolvens DSM 2782</name>
    <dbReference type="NCBI Taxonomy" id="588581"/>
    <lineage>
        <taxon>Bacteria</taxon>
        <taxon>Bacillati</taxon>
        <taxon>Bacillota</taxon>
        <taxon>Clostridia</taxon>
        <taxon>Eubacteriales</taxon>
        <taxon>Oscillospiraceae</taxon>
        <taxon>Ruminiclostridium</taxon>
    </lineage>
</organism>
<dbReference type="eggNOG" id="COG2972">
    <property type="taxonomic scope" value="Bacteria"/>
</dbReference>
<evidence type="ECO:0000256" key="1">
    <source>
        <dbReference type="ARBA" id="ARBA00000085"/>
    </source>
</evidence>
<dbReference type="InterPro" id="IPR004358">
    <property type="entry name" value="Sig_transdc_His_kin-like_C"/>
</dbReference>
<dbReference type="EMBL" id="ACXX02000002">
    <property type="protein sequence ID" value="EGD48874.1"/>
    <property type="molecule type" value="Genomic_DNA"/>
</dbReference>
<evidence type="ECO:0000313" key="12">
    <source>
        <dbReference type="Proteomes" id="UP000003860"/>
    </source>
</evidence>
<proteinExistence type="predicted"/>
<dbReference type="Pfam" id="PF06580">
    <property type="entry name" value="His_kinase"/>
    <property type="match status" value="1"/>
</dbReference>
<accession>F1T8P2</accession>
<dbReference type="Gene3D" id="3.30.565.10">
    <property type="entry name" value="Histidine kinase-like ATPase, C-terminal domain"/>
    <property type="match status" value="1"/>
</dbReference>
<dbReference type="AlphaFoldDB" id="F1T8P2"/>
<dbReference type="EC" id="2.7.13.3" evidence="3"/>
<name>F1T8P2_9FIRM</name>
<evidence type="ECO:0000256" key="5">
    <source>
        <dbReference type="ARBA" id="ARBA00022679"/>
    </source>
</evidence>
<evidence type="ECO:0000256" key="6">
    <source>
        <dbReference type="ARBA" id="ARBA00022777"/>
    </source>
</evidence>
<dbReference type="InterPro" id="IPR050640">
    <property type="entry name" value="Bact_2-comp_sensor_kinase"/>
</dbReference>
<dbReference type="Proteomes" id="UP000003860">
    <property type="component" value="Unassembled WGS sequence"/>
</dbReference>
<dbReference type="SUPFAM" id="SSF55874">
    <property type="entry name" value="ATPase domain of HSP90 chaperone/DNA topoisomerase II/histidine kinase"/>
    <property type="match status" value="1"/>
</dbReference>
<reference evidence="11" key="1">
    <citation type="submission" date="2009-07" db="EMBL/GenBank/DDBJ databases">
        <authorList>
            <consortium name="US DOE Joint Genome Institute (JGI-PGF)"/>
            <person name="Lucas S."/>
            <person name="Copeland A."/>
            <person name="Lapidus A."/>
            <person name="Glavina del Rio T."/>
            <person name="Tice H."/>
            <person name="Bruce D."/>
            <person name="Goodwin L."/>
            <person name="Pitluck S."/>
            <person name="Larimer F."/>
            <person name="Land M.L."/>
            <person name="Mouttaki H."/>
            <person name="He Z."/>
            <person name="Zhou J."/>
            <person name="Hemme C.L."/>
        </authorList>
    </citation>
    <scope>NUCLEOTIDE SEQUENCE</scope>
    <source>
        <strain evidence="11">DSM 2782</strain>
    </source>
</reference>
<dbReference type="GO" id="GO:0016020">
    <property type="term" value="C:membrane"/>
    <property type="evidence" value="ECO:0007669"/>
    <property type="project" value="UniProtKB-SubCell"/>
</dbReference>
<dbReference type="PROSITE" id="PS50109">
    <property type="entry name" value="HIS_KIN"/>
    <property type="match status" value="1"/>
</dbReference>
<dbReference type="GO" id="GO:0000155">
    <property type="term" value="F:phosphorelay sensor kinase activity"/>
    <property type="evidence" value="ECO:0007669"/>
    <property type="project" value="InterPro"/>
</dbReference>
<sequence>MRIIKYLGISLKTKMRTLMFIAIIPLLVFVSYLIFQVGTYSDYYNTIYKSISVANDFSQKFKNEYDYSMYQIVIGSSNFKREEISQKLEDAYNKVNYLRKSALMPENKSTTKYMKDYVDSLKRSTEIIKVNLEADGPKYDKNLMILDNDIRTTTTMITDSIQKYVYIETFQMNKVHNKIEVERKRNVTFTCIIFAVLFMVTLVLVEFISHSITKPIKNLCISTKLVGNGDFTTRVPDSESDEIAMLTTSFNTMIEKIGSLVEDVKLEQINLRKTELKLMQAQINPHFLYNTLDTIIWLAEGNKTKDVIQMVSALSRFFRIALSKGYDYISIKEEEMLIRSYLQIQQYRYQDILEYEINISEKLENCSILKLTLQPIVENALYHGIKNKRGMGKIIIEGYCQEDTVYLKVKDNGIGMNQEQIEKIRRLLVMPKEEDALGQKGFGLFNVNERIKLNFGTEYGLDVKSEYGVGSEFTICIPKITQNRHYNI</sequence>